<organism evidence="2 3">
    <name type="scientific">Candidatus Kuenenbacteria bacterium RIFCSPHIGHO2_02_FULL_39_13</name>
    <dbReference type="NCBI Taxonomy" id="1798561"/>
    <lineage>
        <taxon>Bacteria</taxon>
        <taxon>Candidatus Kueneniibacteriota</taxon>
    </lineage>
</organism>
<dbReference type="InterPro" id="IPR032820">
    <property type="entry name" value="ATPase_put"/>
</dbReference>
<evidence type="ECO:0000256" key="1">
    <source>
        <dbReference type="SAM" id="Phobius"/>
    </source>
</evidence>
<evidence type="ECO:0008006" key="4">
    <source>
        <dbReference type="Google" id="ProtNLM"/>
    </source>
</evidence>
<evidence type="ECO:0000313" key="3">
    <source>
        <dbReference type="Proteomes" id="UP000179136"/>
    </source>
</evidence>
<reference evidence="2 3" key="1">
    <citation type="journal article" date="2016" name="Nat. Commun.">
        <title>Thousands of microbial genomes shed light on interconnected biogeochemical processes in an aquifer system.</title>
        <authorList>
            <person name="Anantharaman K."/>
            <person name="Brown C.T."/>
            <person name="Hug L.A."/>
            <person name="Sharon I."/>
            <person name="Castelle C.J."/>
            <person name="Probst A.J."/>
            <person name="Thomas B.C."/>
            <person name="Singh A."/>
            <person name="Wilkins M.J."/>
            <person name="Karaoz U."/>
            <person name="Brodie E.L."/>
            <person name="Williams K.H."/>
            <person name="Hubbard S.S."/>
            <person name="Banfield J.F."/>
        </authorList>
    </citation>
    <scope>NUCLEOTIDE SEQUENCE [LARGE SCALE GENOMIC DNA]</scope>
</reference>
<dbReference type="STRING" id="1798561.A3B87_00980"/>
<evidence type="ECO:0000313" key="2">
    <source>
        <dbReference type="EMBL" id="OGG87658.1"/>
    </source>
</evidence>
<name>A0A1F6FP69_9BACT</name>
<proteinExistence type="predicted"/>
<keyword evidence="1" id="KW-0812">Transmembrane</keyword>
<dbReference type="Pfam" id="PF09527">
    <property type="entry name" value="ATPase_gene1"/>
    <property type="match status" value="1"/>
</dbReference>
<protein>
    <recommendedName>
        <fullName evidence="4">AtpZ/AtpI family protein</fullName>
    </recommendedName>
</protein>
<dbReference type="Proteomes" id="UP000179136">
    <property type="component" value="Unassembled WGS sequence"/>
</dbReference>
<accession>A0A1F6FP69</accession>
<keyword evidence="1" id="KW-1133">Transmembrane helix</keyword>
<dbReference type="AlphaFoldDB" id="A0A1F6FP69"/>
<feature type="transmembrane region" description="Helical" evidence="1">
    <location>
        <begin position="12"/>
        <end position="35"/>
    </location>
</feature>
<sequence length="93" mass="10528">MDKNNQNYWLQLGLKIFAESAGWIAAPIIGALYLGQWLDNKYNTAPLFFLGITGLAFVMSSIGIGLTGMKYMKLIEKEEALRKSRDKQQDKKI</sequence>
<dbReference type="EMBL" id="MFMW01000003">
    <property type="protein sequence ID" value="OGG87658.1"/>
    <property type="molecule type" value="Genomic_DNA"/>
</dbReference>
<feature type="transmembrane region" description="Helical" evidence="1">
    <location>
        <begin position="47"/>
        <end position="67"/>
    </location>
</feature>
<keyword evidence="1" id="KW-0472">Membrane</keyword>
<comment type="caution">
    <text evidence="2">The sequence shown here is derived from an EMBL/GenBank/DDBJ whole genome shotgun (WGS) entry which is preliminary data.</text>
</comment>
<gene>
    <name evidence="2" type="ORF">A3B87_00980</name>
</gene>